<keyword evidence="2" id="KW-1185">Reference proteome</keyword>
<reference evidence="1" key="1">
    <citation type="journal article" date="2020" name="Stud. Mycol.">
        <title>101 Dothideomycetes genomes: a test case for predicting lifestyles and emergence of pathogens.</title>
        <authorList>
            <person name="Haridas S."/>
            <person name="Albert R."/>
            <person name="Binder M."/>
            <person name="Bloem J."/>
            <person name="Labutti K."/>
            <person name="Salamov A."/>
            <person name="Andreopoulos B."/>
            <person name="Baker S."/>
            <person name="Barry K."/>
            <person name="Bills G."/>
            <person name="Bluhm B."/>
            <person name="Cannon C."/>
            <person name="Castanera R."/>
            <person name="Culley D."/>
            <person name="Daum C."/>
            <person name="Ezra D."/>
            <person name="Gonzalez J."/>
            <person name="Henrissat B."/>
            <person name="Kuo A."/>
            <person name="Liang C."/>
            <person name="Lipzen A."/>
            <person name="Lutzoni F."/>
            <person name="Magnuson J."/>
            <person name="Mondo S."/>
            <person name="Nolan M."/>
            <person name="Ohm R."/>
            <person name="Pangilinan J."/>
            <person name="Park H.-J."/>
            <person name="Ramirez L."/>
            <person name="Alfaro M."/>
            <person name="Sun H."/>
            <person name="Tritt A."/>
            <person name="Yoshinaga Y."/>
            <person name="Zwiers L.-H."/>
            <person name="Turgeon B."/>
            <person name="Goodwin S."/>
            <person name="Spatafora J."/>
            <person name="Crous P."/>
            <person name="Grigoriev I."/>
        </authorList>
    </citation>
    <scope>NUCLEOTIDE SEQUENCE</scope>
    <source>
        <strain evidence="1">CBS 122367</strain>
    </source>
</reference>
<accession>A0A6G1J9T8</accession>
<dbReference type="EMBL" id="MU005576">
    <property type="protein sequence ID" value="KAF2687000.1"/>
    <property type="molecule type" value="Genomic_DNA"/>
</dbReference>
<evidence type="ECO:0000313" key="2">
    <source>
        <dbReference type="Proteomes" id="UP000799291"/>
    </source>
</evidence>
<dbReference type="AlphaFoldDB" id="A0A6G1J9T8"/>
<sequence length="219" mass="25006">MLISKYICGEEVLVESEVLSVPSLRIVCLPVERSSNAGGIPPFFIIALPQLPTLTSNNRTFCSLVQAIPHLQHDVEARCRFWPTDWPRYPTLTARWYDGDEKSCCGLPTWPWDNKTRVCFYSRQAGLEYCNGNQLFPLALGSSRSRTNHACLSVYFFPSFAPLLYLHSAWVNRTLIHSQDPLSPFFSSHSPYSLPPPSLFLRPRSWKFLCFISYCNFGT</sequence>
<name>A0A6G1J9T8_9PLEO</name>
<gene>
    <name evidence="1" type="ORF">K458DRAFT_205557</name>
</gene>
<protein>
    <submittedName>
        <fullName evidence="1">Uncharacterized protein</fullName>
    </submittedName>
</protein>
<evidence type="ECO:0000313" key="1">
    <source>
        <dbReference type="EMBL" id="KAF2687000.1"/>
    </source>
</evidence>
<dbReference type="Proteomes" id="UP000799291">
    <property type="component" value="Unassembled WGS sequence"/>
</dbReference>
<organism evidence="1 2">
    <name type="scientific">Lentithecium fluviatile CBS 122367</name>
    <dbReference type="NCBI Taxonomy" id="1168545"/>
    <lineage>
        <taxon>Eukaryota</taxon>
        <taxon>Fungi</taxon>
        <taxon>Dikarya</taxon>
        <taxon>Ascomycota</taxon>
        <taxon>Pezizomycotina</taxon>
        <taxon>Dothideomycetes</taxon>
        <taxon>Pleosporomycetidae</taxon>
        <taxon>Pleosporales</taxon>
        <taxon>Massarineae</taxon>
        <taxon>Lentitheciaceae</taxon>
        <taxon>Lentithecium</taxon>
    </lineage>
</organism>
<proteinExistence type="predicted"/>